<keyword evidence="3 5" id="KW-0175">Coiled coil</keyword>
<dbReference type="Pfam" id="PF11365">
    <property type="entry name" value="SOGA"/>
    <property type="match status" value="1"/>
</dbReference>
<evidence type="ECO:0000256" key="3">
    <source>
        <dbReference type="ARBA" id="ARBA00023054"/>
    </source>
</evidence>
<feature type="coiled-coil region" evidence="5">
    <location>
        <begin position="1501"/>
        <end position="1567"/>
    </location>
</feature>
<dbReference type="InterPro" id="IPR049885">
    <property type="entry name" value="MTCL1-3"/>
</dbReference>
<feature type="coiled-coil region" evidence="5">
    <location>
        <begin position="666"/>
        <end position="693"/>
    </location>
</feature>
<organism evidence="8">
    <name type="scientific">Daphnia magna</name>
    <dbReference type="NCBI Taxonomy" id="35525"/>
    <lineage>
        <taxon>Eukaryota</taxon>
        <taxon>Metazoa</taxon>
        <taxon>Ecdysozoa</taxon>
        <taxon>Arthropoda</taxon>
        <taxon>Crustacea</taxon>
        <taxon>Branchiopoda</taxon>
        <taxon>Diplostraca</taxon>
        <taxon>Cladocera</taxon>
        <taxon>Anomopoda</taxon>
        <taxon>Daphniidae</taxon>
        <taxon>Daphnia</taxon>
    </lineage>
</organism>
<feature type="region of interest" description="Disordered" evidence="6">
    <location>
        <begin position="1477"/>
        <end position="1501"/>
    </location>
</feature>
<evidence type="ECO:0000313" key="8">
    <source>
        <dbReference type="EMBL" id="JAI85042.1"/>
    </source>
</evidence>
<comment type="subcellular location">
    <subcellularLocation>
        <location evidence="1">Membrane</location>
    </subcellularLocation>
</comment>
<feature type="region of interest" description="Disordered" evidence="6">
    <location>
        <begin position="801"/>
        <end position="820"/>
    </location>
</feature>
<reference evidence="8" key="2">
    <citation type="submission" date="2015-10" db="EMBL/GenBank/DDBJ databases">
        <authorList>
            <person name="Gilbert D.G."/>
        </authorList>
    </citation>
    <scope>NUCLEOTIDE SEQUENCE</scope>
</reference>
<feature type="compositionally biased region" description="Basic and acidic residues" evidence="6">
    <location>
        <begin position="50"/>
        <end position="67"/>
    </location>
</feature>
<feature type="region of interest" description="Disordered" evidence="6">
    <location>
        <begin position="1823"/>
        <end position="1890"/>
    </location>
</feature>
<feature type="region of interest" description="Disordered" evidence="6">
    <location>
        <begin position="637"/>
        <end position="663"/>
    </location>
</feature>
<protein>
    <submittedName>
        <fullName evidence="8">Centromere-associated protein E</fullName>
    </submittedName>
</protein>
<dbReference type="PANTHER" id="PTHR15742:SF5">
    <property type="entry name" value="GIRDIN"/>
    <property type="match status" value="1"/>
</dbReference>
<feature type="compositionally biased region" description="Basic and acidic residues" evidence="6">
    <location>
        <begin position="1931"/>
        <end position="1949"/>
    </location>
</feature>
<feature type="region of interest" description="Disordered" evidence="6">
    <location>
        <begin position="478"/>
        <end position="531"/>
    </location>
</feature>
<reference evidence="8" key="1">
    <citation type="submission" date="2015-10" db="EMBL/GenBank/DDBJ databases">
        <title>Daphnia magna gene sets from two clonal populations assembled and annotated with EvidentialGene.</title>
        <authorList>
            <person name="Gilbert D."/>
            <person name="Podicheti R."/>
            <person name="Orsini L."/>
            <person name="Colbourne J."/>
            <person name="Pfrender M."/>
        </authorList>
    </citation>
    <scope>NUCLEOTIDE SEQUENCE</scope>
</reference>
<evidence type="ECO:0000256" key="6">
    <source>
        <dbReference type="SAM" id="MobiDB-lite"/>
    </source>
</evidence>
<proteinExistence type="predicted"/>
<keyword evidence="2" id="KW-0597">Phosphoprotein</keyword>
<feature type="coiled-coil region" evidence="5">
    <location>
        <begin position="762"/>
        <end position="796"/>
    </location>
</feature>
<feature type="compositionally biased region" description="Basic and acidic residues" evidence="6">
    <location>
        <begin position="650"/>
        <end position="663"/>
    </location>
</feature>
<name>A0A0P4YEC0_9CRUS</name>
<dbReference type="InterPro" id="IPR027881">
    <property type="entry name" value="SOGA_CC"/>
</dbReference>
<keyword evidence="10" id="KW-1185">Reference proteome</keyword>
<feature type="compositionally biased region" description="Basic and acidic residues" evidence="6">
    <location>
        <begin position="95"/>
        <end position="118"/>
    </location>
</feature>
<evidence type="ECO:0000259" key="7">
    <source>
        <dbReference type="Pfam" id="PF11365"/>
    </source>
</evidence>
<feature type="compositionally biased region" description="Basic and acidic residues" evidence="6">
    <location>
        <begin position="1853"/>
        <end position="1865"/>
    </location>
</feature>
<dbReference type="STRING" id="35525.A0A0P4YEC0"/>
<feature type="compositionally biased region" description="Basic and acidic residues" evidence="6">
    <location>
        <begin position="1004"/>
        <end position="1063"/>
    </location>
</feature>
<feature type="region of interest" description="Disordered" evidence="6">
    <location>
        <begin position="30"/>
        <end position="119"/>
    </location>
</feature>
<feature type="compositionally biased region" description="Polar residues" evidence="6">
    <location>
        <begin position="1787"/>
        <end position="1803"/>
    </location>
</feature>
<dbReference type="PANTHER" id="PTHR15742">
    <property type="entry name" value="GIRDIN"/>
    <property type="match status" value="1"/>
</dbReference>
<feature type="region of interest" description="Disordered" evidence="6">
    <location>
        <begin position="1670"/>
        <end position="1691"/>
    </location>
</feature>
<evidence type="ECO:0000313" key="9">
    <source>
        <dbReference type="EMBL" id="KZS06658.1"/>
    </source>
</evidence>
<evidence type="ECO:0000256" key="2">
    <source>
        <dbReference type="ARBA" id="ARBA00022553"/>
    </source>
</evidence>
<feature type="region of interest" description="Disordered" evidence="6">
    <location>
        <begin position="429"/>
        <end position="450"/>
    </location>
</feature>
<dbReference type="EMBL" id="LRGB01002648">
    <property type="protein sequence ID" value="KZS06658.1"/>
    <property type="molecule type" value="Genomic_DNA"/>
</dbReference>
<feature type="region of interest" description="Disordered" evidence="6">
    <location>
        <begin position="1758"/>
        <end position="1807"/>
    </location>
</feature>
<keyword evidence="4" id="KW-0472">Membrane</keyword>
<feature type="compositionally biased region" description="Basic and acidic residues" evidence="6">
    <location>
        <begin position="1758"/>
        <end position="1770"/>
    </location>
</feature>
<evidence type="ECO:0000313" key="10">
    <source>
        <dbReference type="Proteomes" id="UP000076858"/>
    </source>
</evidence>
<feature type="compositionally biased region" description="Basic and acidic residues" evidence="6">
    <location>
        <begin position="522"/>
        <end position="531"/>
    </location>
</feature>
<dbReference type="GO" id="GO:0005615">
    <property type="term" value="C:extracellular space"/>
    <property type="evidence" value="ECO:0007669"/>
    <property type="project" value="InterPro"/>
</dbReference>
<dbReference type="Proteomes" id="UP000076858">
    <property type="component" value="Unassembled WGS sequence"/>
</dbReference>
<dbReference type="EMBL" id="GDIP01238359">
    <property type="protein sequence ID" value="JAI85042.1"/>
    <property type="molecule type" value="Transcribed_RNA"/>
</dbReference>
<feature type="region of interest" description="Disordered" evidence="6">
    <location>
        <begin position="568"/>
        <end position="591"/>
    </location>
</feature>
<feature type="compositionally biased region" description="Polar residues" evidence="6">
    <location>
        <begin position="810"/>
        <end position="820"/>
    </location>
</feature>
<evidence type="ECO:0000256" key="1">
    <source>
        <dbReference type="ARBA" id="ARBA00004370"/>
    </source>
</evidence>
<accession>A0A0P4YEC0</accession>
<sequence length="2036" mass="235222">MPKVADPLCPLGFHPQVRWPTRCKRCFREYKEHSNSTNRKESAESSSSSIRREDRSGSVDSLDDSKFDNIPTPVVPVRSRESVALSRRNTTEIPLLRDEAQGDARSSKNEKESEKSKDYGSIYSSIAGSAFSRLTKHRSSAALQDPSGASAIAKSSGEFEPSRRGSSGDESEKLRKKRVQIHSLKEVPSDSNYNSPDVQFILEVKRSNIKSRGSDDDANSFAGTDITETTETTETTLVETNFDELQDQVNSMKKEIDKYRARCERLEREKDELSNKKFRSIGMNGGTGSESMRLQQRIRELETTNEDLMDDKRSAELRVTELERELESRPSSAQTHKAMEEIRAKSAAAEALIEELMEENEELKKDMRQMVDEMDELQDNFREDQADEYRDLKKDLEQTAKNCRILQFKLRKAERRMEQLETDKHQLELQNQELRNGSNPSVTSSIPSKGQDQILQLEQELNQTREQLAQSQREVQKLQSQIRAGGKDAPLSGPVLSKSRSLEGANGALSKSTEDVSQLQRDLQDSHEREADLREQLKFAEEEAQSLRKKLSRVEEENESLVMQLKKMAMKKGSRRNTPDSSVDKDEGISGDVDDLSLSELRLQLELNEQETAVLRRKMEDIEGENDRLSKEVLELQEQVKSKPTTSTEKAADARSHATKPTSEELNKLKTELMEKDKEIEHLNEALTQAEKNKGKVVVQRSRSLESSESALDLKRQLQLVEQEAGILRSKTVDLEAENEKMTAENRRLHLRVSRKAPPTDAEKLLLDKLELEERIQAMEKKLTEATNHKQHIELEKSPRLGRASDRGTRLSTSSINPESSVLKREKEILERDLKSKEEQINSLTLRLQHMEKENENLHHRMETRMAAVKRTPKKPSDTMTKIQLKKMVEELEIEFTDLLAKTGAGQPLPSDTKKIAELTKNLKEEREQRENLQHDKKKLDEKITKLEADVRKANSNSSANQILQEKCDKLEKEKAEMTAKMQSGDFVDLDTLHQVKQEKHKLQKELTERDNRLSELEKKVKESEDKNRKMERTLKDNNERIADVEREMEEERAKARQTEAAHKELSLNWLKERDELKKQASDLRIKMDELESSIVVKDKKIKDLDASLKDEVKKAVDAALKKSEREIKLAKEETVNFKTKAEDLEQKLTRAEMDKKGLNERIQRLEADWRKERDQLIGRATDLEVEIKAERKKKDRVEKEYEGEMREKDDEVMGLRERVKRTEIELKAALERFEELKNQDTRSRELELELEKEHQEYEDLTAKYDLLEEDYLVIKAKLVMDKQNIEREYLSLKKEHDTVEGELRTLRETFNLRQDTWIKEKLDMQEKVKELEEKELRHSGENWYIERSRLKDIIEEKNQQLEKVKRDEEMHRNHIDNIRRENDELRRKLEDFDKVTKIQRSMTYDSSEHDREMRELRNRLAQEEKAHRSEMTHAKMRSDNKIALLQEETQATQMQLEKARRERDTFREMLDGAQRMISELKSDPSKKTKSGSEAARSREMEETLTRIEEFHAQITSLEDELNEARTETSRIKTEYINEKSAKEIKISELQTKINELEEDRIMAMGRSRITGTRTRLELAWQKEREEQQRLIQESSTLARDLRQTLLEVEKERDRERLESRRRLEQQKRANEEEQVEIRKKVTELQSDLLELRDAHAKLRTSCEKLRRDKERVEKERDDTKKSIVDSRKADADTERRVGQLIAEIQKMKDLCPLAMGESLSGELPTGVKRDKDVRQEKIREEFVATLKLINKCSEDVKRLQQRESDDSSKRTTMFRRAMSNAPGDMGTTSTSNNNGESITPAPSITKRAPVYRRALSLEQSQNFKDIETTSSSSYASNSYMDDEPPYASYRSRTVDRDLSLDRQSTDSTRSESAVIATPETKKKRSLMGKIKQLTKSRSIEDTGTANLLVNAGIQALIPSVSVAPSGSDLSLDKDPDRKKEKKTVKDKLTGMFKKGSSSRTSSMERSDSTESRDRYTPSKDSLSVSVSDRPLQRPPSLTNLSAPGSSRGTTPISSSRATPSRSGMLRSQSSVETDV</sequence>
<evidence type="ECO:0000256" key="5">
    <source>
        <dbReference type="SAM" id="Coils"/>
    </source>
</evidence>
<dbReference type="GO" id="GO:0016020">
    <property type="term" value="C:membrane"/>
    <property type="evidence" value="ECO:0007669"/>
    <property type="project" value="UniProtKB-SubCell"/>
</dbReference>
<feature type="domain" description="SOGA coiled-coil" evidence="7">
    <location>
        <begin position="531"/>
        <end position="581"/>
    </location>
</feature>
<dbReference type="OrthoDB" id="6381435at2759"/>
<feature type="compositionally biased region" description="Basic and acidic residues" evidence="6">
    <location>
        <begin position="160"/>
        <end position="173"/>
    </location>
</feature>
<feature type="region of interest" description="Disordered" evidence="6">
    <location>
        <begin position="134"/>
        <end position="192"/>
    </location>
</feature>
<dbReference type="GO" id="GO:0010506">
    <property type="term" value="P:regulation of autophagy"/>
    <property type="evidence" value="ECO:0007669"/>
    <property type="project" value="InterPro"/>
</dbReference>
<feature type="compositionally biased region" description="Basic and acidic residues" evidence="6">
    <location>
        <begin position="1963"/>
        <end position="1978"/>
    </location>
</feature>
<feature type="compositionally biased region" description="Basic and acidic residues" evidence="6">
    <location>
        <begin position="30"/>
        <end position="43"/>
    </location>
</feature>
<feature type="region of interest" description="Disordered" evidence="6">
    <location>
        <begin position="1923"/>
        <end position="2036"/>
    </location>
</feature>
<feature type="region of interest" description="Disordered" evidence="6">
    <location>
        <begin position="1001"/>
        <end position="1063"/>
    </location>
</feature>
<feature type="compositionally biased region" description="Low complexity" evidence="6">
    <location>
        <begin position="1831"/>
        <end position="1840"/>
    </location>
</feature>
<reference evidence="9 10" key="3">
    <citation type="submission" date="2016-03" db="EMBL/GenBank/DDBJ databases">
        <title>EvidentialGene: Evidence-directed Construction of Genes on Genomes.</title>
        <authorList>
            <person name="Gilbert D.G."/>
            <person name="Choi J.-H."/>
            <person name="Mockaitis K."/>
            <person name="Colbourne J."/>
            <person name="Pfrender M."/>
        </authorList>
    </citation>
    <scope>NUCLEOTIDE SEQUENCE [LARGE SCALE GENOMIC DNA]</scope>
    <source>
        <strain evidence="9 10">Xinb3</strain>
        <tissue evidence="9">Complete organism</tissue>
    </source>
</reference>
<evidence type="ECO:0000256" key="4">
    <source>
        <dbReference type="ARBA" id="ARBA00023136"/>
    </source>
</evidence>
<feature type="compositionally biased region" description="Polar residues" evidence="6">
    <location>
        <begin position="1996"/>
        <end position="2036"/>
    </location>
</feature>
<gene>
    <name evidence="9" type="ORF">APZ42_029761</name>
</gene>
<feature type="compositionally biased region" description="Polar residues" evidence="6">
    <location>
        <begin position="509"/>
        <end position="521"/>
    </location>
</feature>